<dbReference type="Proteomes" id="UP001273209">
    <property type="component" value="Unassembled WGS sequence"/>
</dbReference>
<feature type="region of interest" description="Disordered" evidence="1">
    <location>
        <begin position="110"/>
        <end position="138"/>
    </location>
</feature>
<accession>A0AAE1IH93</accession>
<keyword evidence="3" id="KW-1185">Reference proteome</keyword>
<evidence type="ECO:0000256" key="1">
    <source>
        <dbReference type="SAM" id="MobiDB-lite"/>
    </source>
</evidence>
<gene>
    <name evidence="2" type="ORF">Triagg1_3611</name>
</gene>
<evidence type="ECO:0000313" key="2">
    <source>
        <dbReference type="EMBL" id="KAK4077917.1"/>
    </source>
</evidence>
<dbReference type="GeneID" id="87917828"/>
<protein>
    <submittedName>
        <fullName evidence="2">Uncharacterized protein</fullName>
    </submittedName>
</protein>
<dbReference type="EMBL" id="JAWRVG010000010">
    <property type="protein sequence ID" value="KAK4077917.1"/>
    <property type="molecule type" value="Genomic_DNA"/>
</dbReference>
<feature type="compositionally biased region" description="Low complexity" evidence="1">
    <location>
        <begin position="11"/>
        <end position="46"/>
    </location>
</feature>
<organism evidence="2 3">
    <name type="scientific">Trichoderma aggressivum f. europaeum</name>
    <dbReference type="NCBI Taxonomy" id="173218"/>
    <lineage>
        <taxon>Eukaryota</taxon>
        <taxon>Fungi</taxon>
        <taxon>Dikarya</taxon>
        <taxon>Ascomycota</taxon>
        <taxon>Pezizomycotina</taxon>
        <taxon>Sordariomycetes</taxon>
        <taxon>Hypocreomycetidae</taxon>
        <taxon>Hypocreales</taxon>
        <taxon>Hypocreaceae</taxon>
        <taxon>Trichoderma</taxon>
    </lineage>
</organism>
<sequence length="202" mass="21550">MCSSCGVDDMSSASASASSSASSSTSSSQGRPASSTNSSNSYSSSKSKWDTEYLAIPREKGLPLRFIAYAAGASLPTTVKKMTRKEKRRGQSASIWDFFGRNTQLFWIVQPEDRRERGRSRTPRGRDGQKNTSAASSPDINFFHEAYRDSASHVPQSTASCAGCGPGVAPAHGYSRASGFSFGVSPGDKLPGWGPFPPFGRN</sequence>
<name>A0AAE1IH93_9HYPO</name>
<evidence type="ECO:0000313" key="3">
    <source>
        <dbReference type="Proteomes" id="UP001273209"/>
    </source>
</evidence>
<dbReference type="RefSeq" id="XP_062757600.1">
    <property type="nucleotide sequence ID" value="XM_062897923.1"/>
</dbReference>
<feature type="region of interest" description="Disordered" evidence="1">
    <location>
        <begin position="1"/>
        <end position="49"/>
    </location>
</feature>
<dbReference type="AlphaFoldDB" id="A0AAE1IH93"/>
<comment type="caution">
    <text evidence="2">The sequence shown here is derived from an EMBL/GenBank/DDBJ whole genome shotgun (WGS) entry which is preliminary data.</text>
</comment>
<reference evidence="2" key="1">
    <citation type="submission" date="2023-11" db="EMBL/GenBank/DDBJ databases">
        <title>The genome sequences of three competitors of mushroom-forming fungi.</title>
        <authorList>
            <person name="Beijen E."/>
            <person name="Ohm R.A."/>
        </authorList>
    </citation>
    <scope>NUCLEOTIDE SEQUENCE</scope>
    <source>
        <strain evidence="2">CBS 100526</strain>
    </source>
</reference>
<proteinExistence type="predicted"/>